<gene>
    <name evidence="1" type="ORF">PF586_07880</name>
</gene>
<comment type="caution">
    <text evidence="1">The sequence shown here is derived from an EMBL/GenBank/DDBJ whole genome shotgun (WGS) entry which is preliminary data.</text>
</comment>
<evidence type="ECO:0000313" key="1">
    <source>
        <dbReference type="EMBL" id="MDA3768359.1"/>
    </source>
</evidence>
<dbReference type="RefSeq" id="WP_271024772.1">
    <property type="nucleotide sequence ID" value="NZ_JAQIEY010000027.1"/>
</dbReference>
<organism evidence="1 2">
    <name type="scientific">Lactobacillus delbrueckii</name>
    <dbReference type="NCBI Taxonomy" id="1584"/>
    <lineage>
        <taxon>Bacteria</taxon>
        <taxon>Bacillati</taxon>
        <taxon>Bacillota</taxon>
        <taxon>Bacilli</taxon>
        <taxon>Lactobacillales</taxon>
        <taxon>Lactobacillaceae</taxon>
        <taxon>Lactobacillus</taxon>
    </lineage>
</organism>
<evidence type="ECO:0000313" key="2">
    <source>
        <dbReference type="Proteomes" id="UP001210502"/>
    </source>
</evidence>
<reference evidence="1" key="1">
    <citation type="submission" date="2023-01" db="EMBL/GenBank/DDBJ databases">
        <title>Sequencing of the bacterial strains from artisanal fermented milk Matsoni.</title>
        <authorList>
            <person name="Rozman V."/>
            <person name="Accetto T."/>
            <person name="Bogovic Matijasic B."/>
        </authorList>
    </citation>
    <scope>NUCLEOTIDE SEQUENCE</scope>
    <source>
        <strain evidence="1">Lbl333</strain>
    </source>
</reference>
<dbReference type="Proteomes" id="UP001210502">
    <property type="component" value="Unassembled WGS sequence"/>
</dbReference>
<dbReference type="AlphaFoldDB" id="A0AAW5YXJ7"/>
<dbReference type="EMBL" id="JAQIEY010000027">
    <property type="protein sequence ID" value="MDA3768359.1"/>
    <property type="molecule type" value="Genomic_DNA"/>
</dbReference>
<sequence length="146" mass="16885">MKIKDEITQTKTVPNMSQSILKEYARITTELNNLHEANDNFDELERLKKVASDYAQTRDEVINQQLLQIESSVNQQMREITLEILHDERHMPPILRLEKLNRYTFKTPNDGGTGAQYRGLITFDLANMAIAPVPFVVHDLVPSKEY</sequence>
<proteinExistence type="predicted"/>
<protein>
    <submittedName>
        <fullName evidence="1">DUF2326 domain-containing protein</fullName>
    </submittedName>
</protein>
<name>A0AAW5YXJ7_9LACO</name>
<accession>A0AAW5YXJ7</accession>